<gene>
    <name evidence="2" type="ORF">EB837_19310</name>
</gene>
<organism evidence="2 3">
    <name type="scientific">Kluyvera ascorbata</name>
    <dbReference type="NCBI Taxonomy" id="51288"/>
    <lineage>
        <taxon>Bacteria</taxon>
        <taxon>Pseudomonadati</taxon>
        <taxon>Pseudomonadota</taxon>
        <taxon>Gammaproteobacteria</taxon>
        <taxon>Enterobacterales</taxon>
        <taxon>Enterobacteriaceae</taxon>
        <taxon>Kluyvera</taxon>
    </lineage>
</organism>
<dbReference type="AlphaFoldDB" id="A0A3N2RUW5"/>
<protein>
    <recommendedName>
        <fullName evidence="1">DUF7415 domain-containing protein</fullName>
    </recommendedName>
</protein>
<proteinExistence type="predicted"/>
<dbReference type="OrthoDB" id="6966450at2"/>
<evidence type="ECO:0000313" key="3">
    <source>
        <dbReference type="Proteomes" id="UP000268051"/>
    </source>
</evidence>
<feature type="domain" description="DUF7415" evidence="1">
    <location>
        <begin position="7"/>
        <end position="47"/>
    </location>
</feature>
<evidence type="ECO:0000259" key="1">
    <source>
        <dbReference type="Pfam" id="PF24187"/>
    </source>
</evidence>
<dbReference type="Proteomes" id="UP000268051">
    <property type="component" value="Unassembled WGS sequence"/>
</dbReference>
<reference evidence="2 3" key="1">
    <citation type="submission" date="2018-10" db="EMBL/GenBank/DDBJ databases">
        <title>Horizontal transference of carbapenem resistance between Klebsiella pneumoniae and Kluyvera ascorbata during abdominal infection: a case report.</title>
        <authorList>
            <person name="Raro O.H.F."/>
            <person name="Lima-Morales D."/>
            <person name="Barth A.L."/>
            <person name="Paim T.G.S."/>
            <person name="Mott M.P."/>
            <person name="Riche C.V.W."/>
            <person name="Teixeira U.F."/>
            <person name="Waechter F."/>
            <person name="Dias C.A.G."/>
        </authorList>
    </citation>
    <scope>NUCLEOTIDE SEQUENCE [LARGE SCALE GENOMIC DNA]</scope>
    <source>
        <strain evidence="2 3">OT2</strain>
    </source>
</reference>
<dbReference type="InterPro" id="IPR055838">
    <property type="entry name" value="DUF7415"/>
</dbReference>
<sequence length="63" mass="6852">MGGCDWVSWNELSARGLLIRINKEILHPVGLAVFRDPKTGISQGALIAPDGVWEYDQSVSVKG</sequence>
<dbReference type="Pfam" id="PF24187">
    <property type="entry name" value="DUF7415"/>
    <property type="match status" value="1"/>
</dbReference>
<accession>A0A3N2RUW5</accession>
<dbReference type="EMBL" id="RHFN01000025">
    <property type="protein sequence ID" value="ROU11173.1"/>
    <property type="molecule type" value="Genomic_DNA"/>
</dbReference>
<name>A0A3N2RUW5_9ENTR</name>
<evidence type="ECO:0000313" key="2">
    <source>
        <dbReference type="EMBL" id="ROU11173.1"/>
    </source>
</evidence>
<comment type="caution">
    <text evidence="2">The sequence shown here is derived from an EMBL/GenBank/DDBJ whole genome shotgun (WGS) entry which is preliminary data.</text>
</comment>